<accession>A0A412ISF9</accession>
<evidence type="ECO:0000313" key="1">
    <source>
        <dbReference type="EMBL" id="RGS43006.1"/>
    </source>
</evidence>
<dbReference type="EMBL" id="QRVK01000012">
    <property type="protein sequence ID" value="RGS43006.1"/>
    <property type="molecule type" value="Genomic_DNA"/>
</dbReference>
<organism evidence="1 2">
    <name type="scientific">Coprococcus eutactus</name>
    <dbReference type="NCBI Taxonomy" id="33043"/>
    <lineage>
        <taxon>Bacteria</taxon>
        <taxon>Bacillati</taxon>
        <taxon>Bacillota</taxon>
        <taxon>Clostridia</taxon>
        <taxon>Lachnospirales</taxon>
        <taxon>Lachnospiraceae</taxon>
        <taxon>Coprococcus</taxon>
    </lineage>
</organism>
<comment type="caution">
    <text evidence="1">The sequence shown here is derived from an EMBL/GenBank/DDBJ whole genome shotgun (WGS) entry which is preliminary data.</text>
</comment>
<evidence type="ECO:0000313" key="2">
    <source>
        <dbReference type="Proteomes" id="UP000283295"/>
    </source>
</evidence>
<dbReference type="Proteomes" id="UP000283295">
    <property type="component" value="Unassembled WGS sequence"/>
</dbReference>
<sequence length="85" mass="9496">MYAYNPIINESGDTSLEVYLLNSNLKDFTFPESFWGVPVTRIAEGACNNKFTGSAIHVLKHAASFRILHYQTACNILETTHSTTL</sequence>
<proteinExistence type="predicted"/>
<gene>
    <name evidence="1" type="ORF">DWX94_06490</name>
</gene>
<protein>
    <submittedName>
        <fullName evidence="1">Uncharacterized protein</fullName>
    </submittedName>
</protein>
<dbReference type="AlphaFoldDB" id="A0A412ISF9"/>
<name>A0A412ISF9_9FIRM</name>
<reference evidence="1 2" key="1">
    <citation type="submission" date="2018-08" db="EMBL/GenBank/DDBJ databases">
        <title>A genome reference for cultivated species of the human gut microbiota.</title>
        <authorList>
            <person name="Zou Y."/>
            <person name="Xue W."/>
            <person name="Luo G."/>
        </authorList>
    </citation>
    <scope>NUCLEOTIDE SEQUENCE [LARGE SCALE GENOMIC DNA]</scope>
    <source>
        <strain evidence="1 2">AF22-21</strain>
    </source>
</reference>